<feature type="compositionally biased region" description="Polar residues" evidence="1">
    <location>
        <begin position="603"/>
        <end position="614"/>
    </location>
</feature>
<dbReference type="EMBL" id="CAJVOS010000015">
    <property type="protein sequence ID" value="CAG8025851.1"/>
    <property type="molecule type" value="Genomic_DNA"/>
</dbReference>
<keyword evidence="2" id="KW-0812">Transmembrane</keyword>
<evidence type="ECO:0000313" key="3">
    <source>
        <dbReference type="EMBL" id="CAG8025851.1"/>
    </source>
</evidence>
<feature type="compositionally biased region" description="Low complexity" evidence="1">
    <location>
        <begin position="357"/>
        <end position="377"/>
    </location>
</feature>
<feature type="region of interest" description="Disordered" evidence="1">
    <location>
        <begin position="546"/>
        <end position="651"/>
    </location>
</feature>
<feature type="region of interest" description="Disordered" evidence="1">
    <location>
        <begin position="1159"/>
        <end position="1192"/>
    </location>
</feature>
<feature type="compositionally biased region" description="Basic and acidic residues" evidence="1">
    <location>
        <begin position="281"/>
        <end position="298"/>
    </location>
</feature>
<evidence type="ECO:0000256" key="1">
    <source>
        <dbReference type="SAM" id="MobiDB-lite"/>
    </source>
</evidence>
<feature type="region of interest" description="Disordered" evidence="1">
    <location>
        <begin position="352"/>
        <end position="386"/>
    </location>
</feature>
<keyword evidence="2" id="KW-0472">Membrane</keyword>
<evidence type="ECO:0008006" key="5">
    <source>
        <dbReference type="Google" id="ProtNLM"/>
    </source>
</evidence>
<feature type="compositionally biased region" description="Pro residues" evidence="1">
    <location>
        <begin position="628"/>
        <end position="639"/>
    </location>
</feature>
<accession>A0A9W4HGH5</accession>
<evidence type="ECO:0000256" key="2">
    <source>
        <dbReference type="SAM" id="Phobius"/>
    </source>
</evidence>
<evidence type="ECO:0000313" key="4">
    <source>
        <dbReference type="Proteomes" id="UP001153618"/>
    </source>
</evidence>
<organism evidence="3 4">
    <name type="scientific">Penicillium olsonii</name>
    <dbReference type="NCBI Taxonomy" id="99116"/>
    <lineage>
        <taxon>Eukaryota</taxon>
        <taxon>Fungi</taxon>
        <taxon>Dikarya</taxon>
        <taxon>Ascomycota</taxon>
        <taxon>Pezizomycotina</taxon>
        <taxon>Eurotiomycetes</taxon>
        <taxon>Eurotiomycetidae</taxon>
        <taxon>Eurotiales</taxon>
        <taxon>Aspergillaceae</taxon>
        <taxon>Penicillium</taxon>
    </lineage>
</organism>
<feature type="compositionally biased region" description="Pro residues" evidence="1">
    <location>
        <begin position="883"/>
        <end position="892"/>
    </location>
</feature>
<gene>
    <name evidence="3" type="ORF">POLS_LOCUS2565</name>
</gene>
<feature type="compositionally biased region" description="Low complexity" evidence="1">
    <location>
        <begin position="747"/>
        <end position="757"/>
    </location>
</feature>
<comment type="caution">
    <text evidence="3">The sequence shown here is derived from an EMBL/GenBank/DDBJ whole genome shotgun (WGS) entry which is preliminary data.</text>
</comment>
<feature type="compositionally biased region" description="Low complexity" evidence="1">
    <location>
        <begin position="1349"/>
        <end position="1369"/>
    </location>
</feature>
<feature type="compositionally biased region" description="Low complexity" evidence="1">
    <location>
        <begin position="714"/>
        <end position="731"/>
    </location>
</feature>
<feature type="compositionally biased region" description="Basic and acidic residues" evidence="1">
    <location>
        <begin position="178"/>
        <end position="187"/>
    </location>
</feature>
<feature type="region of interest" description="Disordered" evidence="1">
    <location>
        <begin position="1349"/>
        <end position="1371"/>
    </location>
</feature>
<name>A0A9W4HGH5_PENOL</name>
<sequence length="1468" mass="159659">MLPKQQKARPQLQVPVPNFPLSSPISEEIASPSCSSAEDQDEQNRPFAFLSKATRLKIEAQTAHRESRRESSRLNFRGITKKRKSVAKPVGLNLVTEFNLAPVPAQRKRIVTNEESAAPFVDLNDLKLLSKVREKERSTQKSKSTYKKKPSRGFQLLPEEPIHNEGHGNPYLNPDNEDPFHDRHEHGLSPSDRNVMIGLTVPHGESIERSREADGSGTPLTPSILITPANEEALWNAHSNASSEMLRPRVASSVYSQPTPRLWQFDNDVPPVPAIPAQHSVVKDSYEGPKRLDVEPRSQRPASVDTWEDVSLPPSPNKKPHTVSVITDPEADRPQSQGWWTYLLSPLLGRSAKSPLSPSFPRESPTTPSTSNTPARTAPKDWPREKEISCFSPDTPATPGPIGGHGHPAEWRERGKEISCFSPDTPETAAPMGEKAFEFARSMEAEKYDQSQIQERQQSPPPAYVSNVSSRQNVMSFVFNNGQTIEGEAAEYYQACAHELFSKTPYFQCCNHVCSITPVNVTIPPGADGNRNVAFASVDASHPYDGLSGLEETRGGPNAPVADSTTSTKNAGLLIDIDSPRPSSIAHTAAPSESAGHAKEVQTKSPASDTSGDSWDSPIASDDGKSSAPPPISRKPVPAPQSQAPAPVPVPVPAETTEREIAAQPVPAPAAVPMPEPQAPAPAPLPMPEPAPAPQITTNVSPPVINVHYPPHPEQQLQPQPQPIIVPQYVPTFPYTQPGPPTEPFVQAPLAQEQPQAETREIPDAPIYPQGSAIATPRAEWPWGQNAQPKQEPQPHVEPQKPVSQELFKDFAWAYDQNEPQQPAGATRALPGSAQPPPGPAAIEQVRRAPSQRTNHLLGPPVIQGRQSGSGWPFAQNAHPHTNAPPVPPMPQTIPDESDFQNRQRQESEQPQAQPQITASDSSSGERAIPAGLVLAPTHGQSRDSEPISPGFQRAAGGPGSIPMADMPAPAPAYTQFARGSTGLPNYGLHPPYQSNYVENATIVNPSGAIGPHEARRRRLEDEDKFGRKACGLRSLFKQKNGRAGREGRIRRRWYILICLFFFTIVMIAIILAVTLTRKGTSTAVQSQWLNLTGYPPMPTGVATLAGTEPQLERSTCITPSSMWSCALPKNQQESNEPYNANQPNFRVSILFQNGTYDNSTTVSSSTRRVKRNDQFNPSPAAPDDDDQTFMGQYTDNNTAPYAGEETPFYMSMLSPVSLSLTNIYRRSLDSNGTSYPNISAIIPAPDENSDGSAAAAMLYPLPSAQPIRLYNRGQSTEHYGFYTYFDKSIFLTSQDKSASVDSNGGTTKEKANYRCTWSQTRFLVQIWTKADQLNRRLLPYGNVTATSTSAAATPTSTSTTPTSSSSATNFSRPGSFPYPVTITVDRHGGAEKKKMVYCYPVDDGHYNITGVQLQLEERDVGGELVNPATGLFKGISGTKNSTVENYGGVDGGSGGCGCQWVNWISTL</sequence>
<keyword evidence="2" id="KW-1133">Transmembrane helix</keyword>
<feature type="region of interest" description="Disordered" evidence="1">
    <location>
        <begin position="279"/>
        <end position="334"/>
    </location>
</feature>
<feature type="region of interest" description="Disordered" evidence="1">
    <location>
        <begin position="664"/>
        <end position="965"/>
    </location>
</feature>
<feature type="compositionally biased region" description="Polar residues" evidence="1">
    <location>
        <begin position="909"/>
        <end position="925"/>
    </location>
</feature>
<feature type="region of interest" description="Disordered" evidence="1">
    <location>
        <begin position="132"/>
        <end position="195"/>
    </location>
</feature>
<proteinExistence type="predicted"/>
<dbReference type="Proteomes" id="UP001153618">
    <property type="component" value="Unassembled WGS sequence"/>
</dbReference>
<reference evidence="3" key="1">
    <citation type="submission" date="2021-07" db="EMBL/GenBank/DDBJ databases">
        <authorList>
            <person name="Branca A.L. A."/>
        </authorList>
    </citation>
    <scope>NUCLEOTIDE SEQUENCE</scope>
</reference>
<dbReference type="OrthoDB" id="10259622at2759"/>
<feature type="region of interest" description="Disordered" evidence="1">
    <location>
        <begin position="1"/>
        <end position="44"/>
    </location>
</feature>
<feature type="compositionally biased region" description="Pro residues" evidence="1">
    <location>
        <begin position="666"/>
        <end position="693"/>
    </location>
</feature>
<protein>
    <recommendedName>
        <fullName evidence="5">Glycoprotease family protein</fullName>
    </recommendedName>
</protein>
<feature type="compositionally biased region" description="Low complexity" evidence="1">
    <location>
        <begin position="22"/>
        <end position="37"/>
    </location>
</feature>
<feature type="transmembrane region" description="Helical" evidence="2">
    <location>
        <begin position="1054"/>
        <end position="1076"/>
    </location>
</feature>
<keyword evidence="4" id="KW-1185">Reference proteome</keyword>